<evidence type="ECO:0000256" key="1">
    <source>
        <dbReference type="SAM" id="MobiDB-lite"/>
    </source>
</evidence>
<accession>A0A7S1TFR4</accession>
<feature type="domain" description="Cwf19-like C-terminal" evidence="2">
    <location>
        <begin position="319"/>
        <end position="417"/>
    </location>
</feature>
<dbReference type="GO" id="GO:0061632">
    <property type="term" value="F:RNA lariat debranching enzyme activator activity"/>
    <property type="evidence" value="ECO:0007669"/>
    <property type="project" value="TreeGrafter"/>
</dbReference>
<dbReference type="AlphaFoldDB" id="A0A7S1TFR4"/>
<evidence type="ECO:0000313" key="3">
    <source>
        <dbReference type="EMBL" id="CAD9234738.1"/>
    </source>
</evidence>
<organism evidence="3">
    <name type="scientific">Compsopogon caeruleus</name>
    <dbReference type="NCBI Taxonomy" id="31354"/>
    <lineage>
        <taxon>Eukaryota</taxon>
        <taxon>Rhodophyta</taxon>
        <taxon>Compsopogonophyceae</taxon>
        <taxon>Compsopogonales</taxon>
        <taxon>Compsopogonaceae</taxon>
        <taxon>Compsopogon</taxon>
    </lineage>
</organism>
<name>A0A7S1TFR4_9RHOD</name>
<dbReference type="PANTHER" id="PTHR12072">
    <property type="entry name" value="CWF19, CELL CYCLE CONTROL PROTEIN"/>
    <property type="match status" value="1"/>
</dbReference>
<dbReference type="GO" id="GO:0000398">
    <property type="term" value="P:mRNA splicing, via spliceosome"/>
    <property type="evidence" value="ECO:0007669"/>
    <property type="project" value="TreeGrafter"/>
</dbReference>
<dbReference type="InterPro" id="IPR040194">
    <property type="entry name" value="Cwf19-like"/>
</dbReference>
<reference evidence="3" key="1">
    <citation type="submission" date="2021-01" db="EMBL/GenBank/DDBJ databases">
        <authorList>
            <person name="Corre E."/>
            <person name="Pelletier E."/>
            <person name="Niang G."/>
            <person name="Scheremetjew M."/>
            <person name="Finn R."/>
            <person name="Kale V."/>
            <person name="Holt S."/>
            <person name="Cochrane G."/>
            <person name="Meng A."/>
            <person name="Brown T."/>
            <person name="Cohen L."/>
        </authorList>
    </citation>
    <scope>NUCLEOTIDE SEQUENCE</scope>
    <source>
        <strain evidence="3">SAG 36.94</strain>
    </source>
</reference>
<feature type="compositionally biased region" description="Polar residues" evidence="1">
    <location>
        <begin position="283"/>
        <end position="293"/>
    </location>
</feature>
<dbReference type="SUPFAM" id="SSF54197">
    <property type="entry name" value="HIT-like"/>
    <property type="match status" value="1"/>
</dbReference>
<gene>
    <name evidence="3" type="ORF">CCAE0312_LOCUS6828</name>
</gene>
<dbReference type="Pfam" id="PF04677">
    <property type="entry name" value="CwfJ_C_1"/>
    <property type="match status" value="1"/>
</dbReference>
<dbReference type="PANTHER" id="PTHR12072:SF4">
    <property type="entry name" value="CWF19-LIKE PROTEIN 1"/>
    <property type="match status" value="1"/>
</dbReference>
<evidence type="ECO:0000259" key="2">
    <source>
        <dbReference type="Pfam" id="PF04677"/>
    </source>
</evidence>
<sequence length="418" mass="46483">MTSVEGSAEESRTVRLLVVGAVDKESLPWLSKKVAKLHARSGPFDRIFVTGWRGDRIRIGSSQDTGLVAEVQPFPIRTILIGDCFADSLRETDDQDNDDAKDRPVDSLGQNMEMSATVLKRWNLECLSGGSVTSKSERCTEKIAVCQRDDALGGAVVVVWNGSDAERLEFQAVEKQVMIESGATTNGFRGIDVLVTKSIQDDESASIAAVRTTRRWGLQLRPRFHFAAAVHPQAPYMESEFAITAGAHTTRYIELADASQTTKRKWAYALATRALSSLASTNLPSVSPTTNPCPYQDTPTKRRRVMEPRPSYPRLDPNAKCWFCLDSQKDTHLVTHIGNHIYVALAKGGLVPQHVLLVPIQHFRSSLTFDIEARTEIQKFKLVTKDFFADQLQSDLVVFERCAKTSGGERHGHCHIQW</sequence>
<dbReference type="InterPro" id="IPR036265">
    <property type="entry name" value="HIT-like_sf"/>
</dbReference>
<dbReference type="EMBL" id="HBGH01012285">
    <property type="protein sequence ID" value="CAD9234738.1"/>
    <property type="molecule type" value="Transcribed_RNA"/>
</dbReference>
<dbReference type="InterPro" id="IPR006768">
    <property type="entry name" value="Cwf19-like_C_dom-1"/>
</dbReference>
<proteinExistence type="predicted"/>
<feature type="region of interest" description="Disordered" evidence="1">
    <location>
        <begin position="283"/>
        <end position="310"/>
    </location>
</feature>
<protein>
    <recommendedName>
        <fullName evidence="2">Cwf19-like C-terminal domain-containing protein</fullName>
    </recommendedName>
</protein>
<dbReference type="GO" id="GO:0071014">
    <property type="term" value="C:post-mRNA release spliceosomal complex"/>
    <property type="evidence" value="ECO:0007669"/>
    <property type="project" value="TreeGrafter"/>
</dbReference>